<evidence type="ECO:0000313" key="1">
    <source>
        <dbReference type="EMBL" id="KAI9905545.1"/>
    </source>
</evidence>
<protein>
    <submittedName>
        <fullName evidence="1">Uncharacterized protein</fullName>
    </submittedName>
</protein>
<sequence length="202" mass="22488">MGRSQLKYSLTHGRGRGRGSGADTRKEREEPSEKWKPRHLRNVGTNGSRYEEKRDEDGQAAAPFERTQFFASEAKYRETMGPAAGEYFQSRVMKQWEETEDDSGGGVLTDIPYRPQDEKDDIVTTQRQSSGIPTATTATTQSRSSPGDDELDLLLNLSVSGSSQVKSTSPAESIIAPVIPTQIEAETEQLEDWLDDVLDMKQ</sequence>
<evidence type="ECO:0000313" key="2">
    <source>
        <dbReference type="Proteomes" id="UP001163321"/>
    </source>
</evidence>
<reference evidence="1 2" key="1">
    <citation type="journal article" date="2022" name="bioRxiv">
        <title>The genome of the oomycete Peronosclerospora sorghi, a cosmopolitan pathogen of maize and sorghum, is inflated with dispersed pseudogenes.</title>
        <authorList>
            <person name="Fletcher K."/>
            <person name="Martin F."/>
            <person name="Isakeit T."/>
            <person name="Cavanaugh K."/>
            <person name="Magill C."/>
            <person name="Michelmore R."/>
        </authorList>
    </citation>
    <scope>NUCLEOTIDE SEQUENCE [LARGE SCALE GENOMIC DNA]</scope>
    <source>
        <strain evidence="1">P6</strain>
    </source>
</reference>
<name>A0ACC0VGC8_9STRA</name>
<comment type="caution">
    <text evidence="1">The sequence shown here is derived from an EMBL/GenBank/DDBJ whole genome shotgun (WGS) entry which is preliminary data.</text>
</comment>
<dbReference type="EMBL" id="CM047588">
    <property type="protein sequence ID" value="KAI9905545.1"/>
    <property type="molecule type" value="Genomic_DNA"/>
</dbReference>
<keyword evidence="2" id="KW-1185">Reference proteome</keyword>
<proteinExistence type="predicted"/>
<organism evidence="1 2">
    <name type="scientific">Peronosclerospora sorghi</name>
    <dbReference type="NCBI Taxonomy" id="230839"/>
    <lineage>
        <taxon>Eukaryota</taxon>
        <taxon>Sar</taxon>
        <taxon>Stramenopiles</taxon>
        <taxon>Oomycota</taxon>
        <taxon>Peronosporomycetes</taxon>
        <taxon>Peronosporales</taxon>
        <taxon>Peronosporaceae</taxon>
        <taxon>Peronosclerospora</taxon>
    </lineage>
</organism>
<dbReference type="Proteomes" id="UP001163321">
    <property type="component" value="Chromosome 9"/>
</dbReference>
<accession>A0ACC0VGC8</accession>
<gene>
    <name evidence="1" type="ORF">PsorP6_014240</name>
</gene>